<evidence type="ECO:0000259" key="11">
    <source>
        <dbReference type="Pfam" id="PF20519"/>
    </source>
</evidence>
<keyword evidence="6 9" id="KW-1133">Transmembrane helix</keyword>
<evidence type="ECO:0000256" key="6">
    <source>
        <dbReference type="ARBA" id="ARBA00022989"/>
    </source>
</evidence>
<evidence type="ECO:0000259" key="10">
    <source>
        <dbReference type="Pfam" id="PF08016"/>
    </source>
</evidence>
<comment type="similarity">
    <text evidence="2">Belongs to the polycystin family.</text>
</comment>
<keyword evidence="13" id="KW-1185">Reference proteome</keyword>
<name>A0ABP0SJN3_9DINO</name>
<dbReference type="Gene3D" id="2.130.10.10">
    <property type="entry name" value="YVTN repeat-like/Quinoprotein amine dehydrogenase"/>
    <property type="match status" value="2"/>
</dbReference>
<organism evidence="12 13">
    <name type="scientific">Durusdinium trenchii</name>
    <dbReference type="NCBI Taxonomy" id="1381693"/>
    <lineage>
        <taxon>Eukaryota</taxon>
        <taxon>Sar</taxon>
        <taxon>Alveolata</taxon>
        <taxon>Dinophyceae</taxon>
        <taxon>Suessiales</taxon>
        <taxon>Symbiodiniaceae</taxon>
        <taxon>Durusdinium</taxon>
    </lineage>
</organism>
<dbReference type="Pfam" id="PF08016">
    <property type="entry name" value="PKD_channel"/>
    <property type="match status" value="1"/>
</dbReference>
<dbReference type="InterPro" id="IPR013122">
    <property type="entry name" value="PKD1_2_channel"/>
</dbReference>
<dbReference type="SMART" id="SM00320">
    <property type="entry name" value="WD40"/>
    <property type="match status" value="6"/>
</dbReference>
<protein>
    <submittedName>
        <fullName evidence="12">Uncharacterized protein</fullName>
    </submittedName>
</protein>
<feature type="transmembrane region" description="Helical" evidence="9">
    <location>
        <begin position="477"/>
        <end position="500"/>
    </location>
</feature>
<dbReference type="SUPFAM" id="SSF101908">
    <property type="entry name" value="Putative isomerase YbhE"/>
    <property type="match status" value="1"/>
</dbReference>
<evidence type="ECO:0000256" key="4">
    <source>
        <dbReference type="ARBA" id="ARBA00022692"/>
    </source>
</evidence>
<reference evidence="12 13" key="1">
    <citation type="submission" date="2024-02" db="EMBL/GenBank/DDBJ databases">
        <authorList>
            <person name="Chen Y."/>
            <person name="Shah S."/>
            <person name="Dougan E. K."/>
            <person name="Thang M."/>
            <person name="Chan C."/>
        </authorList>
    </citation>
    <scope>NUCLEOTIDE SEQUENCE [LARGE SCALE GENOMIC DNA]</scope>
</reference>
<evidence type="ECO:0000256" key="3">
    <source>
        <dbReference type="ARBA" id="ARBA00022574"/>
    </source>
</evidence>
<evidence type="ECO:0000256" key="1">
    <source>
        <dbReference type="ARBA" id="ARBA00004141"/>
    </source>
</evidence>
<dbReference type="PROSITE" id="PS50294">
    <property type="entry name" value="WD_REPEATS_REGION"/>
    <property type="match status" value="1"/>
</dbReference>
<proteinExistence type="inferred from homology"/>
<dbReference type="Pfam" id="PF00400">
    <property type="entry name" value="WD40"/>
    <property type="match status" value="3"/>
</dbReference>
<dbReference type="CDD" id="cd00200">
    <property type="entry name" value="WD40"/>
    <property type="match status" value="1"/>
</dbReference>
<dbReference type="PROSITE" id="PS50082">
    <property type="entry name" value="WD_REPEATS_2"/>
    <property type="match status" value="2"/>
</dbReference>
<feature type="transmembrane region" description="Helical" evidence="9">
    <location>
        <begin position="20"/>
        <end position="39"/>
    </location>
</feature>
<evidence type="ECO:0000256" key="8">
    <source>
        <dbReference type="PROSITE-ProRule" id="PRU00221"/>
    </source>
</evidence>
<dbReference type="EMBL" id="CAXAMN010027717">
    <property type="protein sequence ID" value="CAK9112516.1"/>
    <property type="molecule type" value="Genomic_DNA"/>
</dbReference>
<evidence type="ECO:0000313" key="12">
    <source>
        <dbReference type="EMBL" id="CAK9112516.1"/>
    </source>
</evidence>
<comment type="caution">
    <text evidence="12">The sequence shown here is derived from an EMBL/GenBank/DDBJ whole genome shotgun (WGS) entry which is preliminary data.</text>
</comment>
<sequence length="879" mass="98350">MLKKRRRKHDTQKWLRTRFADFMIYGIMIIFSLSCFFLRSELENYLLRLGVQTALVDGLPSQTSTGAFISMRDVTTVPIAEQYLNGPFDYQLFNPNSTLRKFYTPVGDMRFRVQKAAPRSCMRPDMQTSQCQKVEVSSNFPFTGTQRTEDVDFPASVLPLLTQLMSSSSGSPANWKTSTVATDEIWGVIGALYSSAGYQFWFPINPVDISNITTKMGEIASWPHWLTADTRFLAVEFTLANYHAGGYVSCALVLEISPSGACNMMAVLLPFHLAKTGGDFTADVLDIFRWIIIVGFFCLYKVWRSCEDYTIEGLSGLKYVLSLAGVLDAAVVALFIALQYGKLNKQKPVEPMSSSNTLDFVSYSRWAAWEEMQGIAEAVLLLFLIIRYTMLMRFFPNVYRFFILFGKSFRVSLYYLLIFVPIGLSTIFFANTLYSPYVEGYSTWVKSLMSFVSALQNVVDIDSLFAASPAWTFAYTIYCYLILFCFFVNGFLAITAYAYFEVELTEHSDPKYERWLGGSLVRFNLLVGGKVLKDHELLRHCLDSQGVVEVVYLSKCMATAIGNSVRIWDLTSGDCREFSAQGQVRKVAVLPDQKHVFTGSDDGTARLWRLEGGECLQRLEHAAPVSDLSCSPTGGLLLTLSNGRLSVWEASTGQRLWHLDHGYVLQAFFLPGSEESEFLSVSDETVRIWSLQRADPITLEGHSAVILSIVCSKNGERICSGSLDKTVRVWDRQGSCLWVLHGHYDAVRAVAISERWLASSSGVAARVWSMESGSCDAIINDHAGSIISMQFSRDSGLLLVAFGCGREVFNNFTSSGVKVWCTSTKQCVAFHSTGSFILGAHLLDGPSILIATAERVELWQSEHRTLDLRFEGRLRAIGL</sequence>
<dbReference type="InterPro" id="IPR001680">
    <property type="entry name" value="WD40_rpt"/>
</dbReference>
<dbReference type="PANTHER" id="PTHR19848">
    <property type="entry name" value="WD40 REPEAT PROTEIN"/>
    <property type="match status" value="1"/>
</dbReference>
<feature type="transmembrane region" description="Helical" evidence="9">
    <location>
        <begin position="411"/>
        <end position="432"/>
    </location>
</feature>
<feature type="transmembrane region" description="Helical" evidence="9">
    <location>
        <begin position="287"/>
        <end position="304"/>
    </location>
</feature>
<feature type="domain" description="Polycystin cation channel PKD1/PKD2" evidence="10">
    <location>
        <begin position="291"/>
        <end position="501"/>
    </location>
</feature>
<feature type="transmembrane region" description="Helical" evidence="9">
    <location>
        <begin position="372"/>
        <end position="390"/>
    </location>
</feature>
<accession>A0ABP0SJN3</accession>
<dbReference type="PANTHER" id="PTHR19848:SF8">
    <property type="entry name" value="F-BOX AND WD REPEAT DOMAIN CONTAINING 7"/>
    <property type="match status" value="1"/>
</dbReference>
<feature type="repeat" description="WD" evidence="8">
    <location>
        <begin position="577"/>
        <end position="618"/>
    </location>
</feature>
<keyword evidence="5" id="KW-0677">Repeat</keyword>
<evidence type="ECO:0000256" key="7">
    <source>
        <dbReference type="ARBA" id="ARBA00023136"/>
    </source>
</evidence>
<dbReference type="Pfam" id="PF20519">
    <property type="entry name" value="Polycystin_dom"/>
    <property type="match status" value="1"/>
</dbReference>
<keyword evidence="4 9" id="KW-0812">Transmembrane</keyword>
<keyword evidence="3 8" id="KW-0853">WD repeat</keyword>
<dbReference type="Proteomes" id="UP001642484">
    <property type="component" value="Unassembled WGS sequence"/>
</dbReference>
<evidence type="ECO:0000256" key="5">
    <source>
        <dbReference type="ARBA" id="ARBA00022737"/>
    </source>
</evidence>
<evidence type="ECO:0000256" key="2">
    <source>
        <dbReference type="ARBA" id="ARBA00007200"/>
    </source>
</evidence>
<dbReference type="InterPro" id="IPR046791">
    <property type="entry name" value="Polycystin_dom"/>
</dbReference>
<gene>
    <name evidence="12" type="ORF">CCMP2556_LOCUS52145</name>
</gene>
<evidence type="ECO:0000313" key="13">
    <source>
        <dbReference type="Proteomes" id="UP001642484"/>
    </source>
</evidence>
<feature type="transmembrane region" description="Helical" evidence="9">
    <location>
        <begin position="316"/>
        <end position="338"/>
    </location>
</feature>
<feature type="repeat" description="WD" evidence="8">
    <location>
        <begin position="699"/>
        <end position="731"/>
    </location>
</feature>
<feature type="domain" description="Polycystin" evidence="11">
    <location>
        <begin position="106"/>
        <end position="273"/>
    </location>
</feature>
<keyword evidence="7 9" id="KW-0472">Membrane</keyword>
<dbReference type="InterPro" id="IPR015943">
    <property type="entry name" value="WD40/YVTN_repeat-like_dom_sf"/>
</dbReference>
<dbReference type="PROSITE" id="PS51257">
    <property type="entry name" value="PROKAR_LIPOPROTEIN"/>
    <property type="match status" value="1"/>
</dbReference>
<comment type="subcellular location">
    <subcellularLocation>
        <location evidence="1">Membrane</location>
        <topology evidence="1">Multi-pass membrane protein</topology>
    </subcellularLocation>
</comment>
<evidence type="ECO:0000256" key="9">
    <source>
        <dbReference type="SAM" id="Phobius"/>
    </source>
</evidence>